<sequence>MTAIGTENRTSIEIDSADRNETCSGIGVRSVFTHGSDSVNTEWIPTSPMSLKHAFSRDPDDVLDANSSRSRFGLLACV</sequence>
<comment type="caution">
    <text evidence="1">The sequence shown here is derived from an EMBL/GenBank/DDBJ whole genome shotgun (WGS) entry which is preliminary data.</text>
</comment>
<protein>
    <submittedName>
        <fullName evidence="1">Uncharacterized protein</fullName>
    </submittedName>
</protein>
<evidence type="ECO:0000313" key="2">
    <source>
        <dbReference type="Proteomes" id="UP000299102"/>
    </source>
</evidence>
<name>A0A4C1TMY1_EUMVA</name>
<dbReference type="EMBL" id="BGZK01000067">
    <property type="protein sequence ID" value="GBP14857.1"/>
    <property type="molecule type" value="Genomic_DNA"/>
</dbReference>
<dbReference type="Proteomes" id="UP000299102">
    <property type="component" value="Unassembled WGS sequence"/>
</dbReference>
<evidence type="ECO:0000313" key="1">
    <source>
        <dbReference type="EMBL" id="GBP14857.1"/>
    </source>
</evidence>
<accession>A0A4C1TMY1</accession>
<reference evidence="1 2" key="1">
    <citation type="journal article" date="2019" name="Commun. Biol.">
        <title>The bagworm genome reveals a unique fibroin gene that provides high tensile strength.</title>
        <authorList>
            <person name="Kono N."/>
            <person name="Nakamura H."/>
            <person name="Ohtoshi R."/>
            <person name="Tomita M."/>
            <person name="Numata K."/>
            <person name="Arakawa K."/>
        </authorList>
    </citation>
    <scope>NUCLEOTIDE SEQUENCE [LARGE SCALE GENOMIC DNA]</scope>
</reference>
<gene>
    <name evidence="1" type="ORF">EVAR_75441_1</name>
</gene>
<dbReference type="AlphaFoldDB" id="A0A4C1TMY1"/>
<proteinExistence type="predicted"/>
<keyword evidence="2" id="KW-1185">Reference proteome</keyword>
<organism evidence="1 2">
    <name type="scientific">Eumeta variegata</name>
    <name type="common">Bagworm moth</name>
    <name type="synonym">Eumeta japonica</name>
    <dbReference type="NCBI Taxonomy" id="151549"/>
    <lineage>
        <taxon>Eukaryota</taxon>
        <taxon>Metazoa</taxon>
        <taxon>Ecdysozoa</taxon>
        <taxon>Arthropoda</taxon>
        <taxon>Hexapoda</taxon>
        <taxon>Insecta</taxon>
        <taxon>Pterygota</taxon>
        <taxon>Neoptera</taxon>
        <taxon>Endopterygota</taxon>
        <taxon>Lepidoptera</taxon>
        <taxon>Glossata</taxon>
        <taxon>Ditrysia</taxon>
        <taxon>Tineoidea</taxon>
        <taxon>Psychidae</taxon>
        <taxon>Oiketicinae</taxon>
        <taxon>Eumeta</taxon>
    </lineage>
</organism>